<dbReference type="GO" id="GO:0034039">
    <property type="term" value="F:8-oxo-7,8-dihydroguanine DNA N-glycosylase activity"/>
    <property type="evidence" value="ECO:0007669"/>
    <property type="project" value="TreeGrafter"/>
</dbReference>
<evidence type="ECO:0000256" key="12">
    <source>
        <dbReference type="ARBA" id="ARBA00023204"/>
    </source>
</evidence>
<dbReference type="GO" id="GO:0006298">
    <property type="term" value="P:mismatch repair"/>
    <property type="evidence" value="ECO:0007669"/>
    <property type="project" value="TreeGrafter"/>
</dbReference>
<dbReference type="GO" id="GO:0046872">
    <property type="term" value="F:metal ion binding"/>
    <property type="evidence" value="ECO:0007669"/>
    <property type="project" value="UniProtKB-UniRule"/>
</dbReference>
<dbReference type="InterPro" id="IPR023170">
    <property type="entry name" value="HhH_base_excis_C"/>
</dbReference>
<evidence type="ECO:0000256" key="13">
    <source>
        <dbReference type="ARBA" id="ARBA00023295"/>
    </source>
</evidence>
<dbReference type="Proteomes" id="UP000188604">
    <property type="component" value="Chromosome"/>
</dbReference>
<dbReference type="SMART" id="SM00478">
    <property type="entry name" value="ENDO3c"/>
    <property type="match status" value="1"/>
</dbReference>
<dbReference type="Pfam" id="PF00730">
    <property type="entry name" value="HhH-GPD"/>
    <property type="match status" value="1"/>
</dbReference>
<evidence type="ECO:0000256" key="6">
    <source>
        <dbReference type="ARBA" id="ARBA00022485"/>
    </source>
</evidence>
<dbReference type="SMART" id="SM00525">
    <property type="entry name" value="FES"/>
    <property type="match status" value="1"/>
</dbReference>
<gene>
    <name evidence="15" type="ORF">A0U93_10580</name>
</gene>
<dbReference type="PROSITE" id="PS01155">
    <property type="entry name" value="ENDONUCLEASE_III_2"/>
    <property type="match status" value="1"/>
</dbReference>
<organism evidence="15 16">
    <name type="scientific">Neoasaia chiangmaiensis</name>
    <dbReference type="NCBI Taxonomy" id="320497"/>
    <lineage>
        <taxon>Bacteria</taxon>
        <taxon>Pseudomonadati</taxon>
        <taxon>Pseudomonadota</taxon>
        <taxon>Alphaproteobacteria</taxon>
        <taxon>Acetobacterales</taxon>
        <taxon>Acetobacteraceae</taxon>
        <taxon>Neoasaia</taxon>
    </lineage>
</organism>
<dbReference type="OrthoDB" id="9802365at2"/>
<dbReference type="KEGG" id="nch:A0U93_10580"/>
<keyword evidence="13 14" id="KW-0326">Glycosidase</keyword>
<protein>
    <recommendedName>
        <fullName evidence="5 14">Adenine DNA glycosylase</fullName>
        <ecNumber evidence="4 14">3.2.2.31</ecNumber>
    </recommendedName>
</protein>
<dbReference type="PROSITE" id="PS00764">
    <property type="entry name" value="ENDONUCLEASE_III_1"/>
    <property type="match status" value="1"/>
</dbReference>
<evidence type="ECO:0000313" key="15">
    <source>
        <dbReference type="EMBL" id="AQS88316.1"/>
    </source>
</evidence>
<dbReference type="SUPFAM" id="SSF55811">
    <property type="entry name" value="Nudix"/>
    <property type="match status" value="1"/>
</dbReference>
<keyword evidence="9" id="KW-0378">Hydrolase</keyword>
<dbReference type="Gene3D" id="1.10.1670.10">
    <property type="entry name" value="Helix-hairpin-Helix base-excision DNA repair enzymes (C-terminal)"/>
    <property type="match status" value="1"/>
</dbReference>
<dbReference type="Pfam" id="PF10576">
    <property type="entry name" value="EndIII_4Fe-2S"/>
    <property type="match status" value="1"/>
</dbReference>
<keyword evidence="8 14" id="KW-0227">DNA damage</keyword>
<dbReference type="EC" id="3.2.2.31" evidence="4 14"/>
<proteinExistence type="inferred from homology"/>
<evidence type="ECO:0000256" key="5">
    <source>
        <dbReference type="ARBA" id="ARBA00022023"/>
    </source>
</evidence>
<dbReference type="Pfam" id="PF00633">
    <property type="entry name" value="HHH"/>
    <property type="match status" value="1"/>
</dbReference>
<dbReference type="RefSeq" id="WP_077807340.1">
    <property type="nucleotide sequence ID" value="NZ_BJXS01000003.1"/>
</dbReference>
<dbReference type="Gene3D" id="3.90.79.10">
    <property type="entry name" value="Nucleoside Triphosphate Pyrophosphohydrolase"/>
    <property type="match status" value="1"/>
</dbReference>
<dbReference type="GO" id="GO:0032357">
    <property type="term" value="F:oxidized purine DNA binding"/>
    <property type="evidence" value="ECO:0007669"/>
    <property type="project" value="TreeGrafter"/>
</dbReference>
<dbReference type="InterPro" id="IPR044298">
    <property type="entry name" value="MIG/MutY"/>
</dbReference>
<evidence type="ECO:0000256" key="4">
    <source>
        <dbReference type="ARBA" id="ARBA00012045"/>
    </source>
</evidence>
<dbReference type="FunFam" id="1.10.340.30:FF:000002">
    <property type="entry name" value="Adenine DNA glycosylase"/>
    <property type="match status" value="1"/>
</dbReference>
<dbReference type="EMBL" id="CP014691">
    <property type="protein sequence ID" value="AQS88316.1"/>
    <property type="molecule type" value="Genomic_DNA"/>
</dbReference>
<evidence type="ECO:0000313" key="16">
    <source>
        <dbReference type="Proteomes" id="UP000188604"/>
    </source>
</evidence>
<sequence length="356" mass="39438">MIPSDSALLHWYDRHRRDLPWRARPGRQATPYHVWLSEIMLQQTTVATVKAYYARFLEKYPTVDALAQAPRDDVLALWAGLGYYTRARNLHACARLLADQGAFPQTVDGLRALPGIGDYTARAIAAIAFGVPVIPVDGNVERIASRIFAIEEPLPQSRRQIAQRAATLNDGAQARARASDFAQALFDLGATICTPRNPACGLCPWREACAAHARGIAASLPRRARKQPKPERFGACFILRDASGAVWLRRRPETGLLAGMAEFPGTAWRETPWRPADAMRDAPMPVRFRELGIITHVFTHLTLRLTVFEGRTDRFAPDMAGFACPADNLAGQSLPTVMRKCLDLSQDSATLLETTR</sequence>
<dbReference type="PANTHER" id="PTHR42944">
    <property type="entry name" value="ADENINE DNA GLYCOSYLASE"/>
    <property type="match status" value="1"/>
</dbReference>
<dbReference type="InterPro" id="IPR004035">
    <property type="entry name" value="Endouclease-III_FeS-bd_BS"/>
</dbReference>
<dbReference type="CDD" id="cd00056">
    <property type="entry name" value="ENDO3c"/>
    <property type="match status" value="1"/>
</dbReference>
<dbReference type="InterPro" id="IPR029119">
    <property type="entry name" value="MutY_C"/>
</dbReference>
<dbReference type="InterPro" id="IPR003651">
    <property type="entry name" value="Endonuclease3_FeS-loop_motif"/>
</dbReference>
<evidence type="ECO:0000256" key="3">
    <source>
        <dbReference type="ARBA" id="ARBA00008343"/>
    </source>
</evidence>
<evidence type="ECO:0000256" key="8">
    <source>
        <dbReference type="ARBA" id="ARBA00022763"/>
    </source>
</evidence>
<comment type="function">
    <text evidence="2">Adenine glycosylase active on G-A mispairs. MutY also corrects error-prone DNA synthesis past GO lesions which are due to the oxidatively damaged form of guanine: 7,8-dihydro-8-oxoguanine (8-oxo-dGTP).</text>
</comment>
<dbReference type="CDD" id="cd03431">
    <property type="entry name" value="NUDIX_DNA_Glycosylase_C-MutY"/>
    <property type="match status" value="1"/>
</dbReference>
<evidence type="ECO:0000256" key="10">
    <source>
        <dbReference type="ARBA" id="ARBA00023004"/>
    </source>
</evidence>
<name>A0A1U9KR87_9PROT</name>
<dbReference type="GO" id="GO:0051539">
    <property type="term" value="F:4 iron, 4 sulfur cluster binding"/>
    <property type="evidence" value="ECO:0007669"/>
    <property type="project" value="UniProtKB-UniRule"/>
</dbReference>
<evidence type="ECO:0000256" key="1">
    <source>
        <dbReference type="ARBA" id="ARBA00000843"/>
    </source>
</evidence>
<dbReference type="AlphaFoldDB" id="A0A1U9KR87"/>
<comment type="similarity">
    <text evidence="3 14">Belongs to the Nth/MutY family.</text>
</comment>
<keyword evidence="7" id="KW-0479">Metal-binding</keyword>
<keyword evidence="16" id="KW-1185">Reference proteome</keyword>
<dbReference type="GO" id="GO:0006284">
    <property type="term" value="P:base-excision repair"/>
    <property type="evidence" value="ECO:0007669"/>
    <property type="project" value="UniProtKB-UniRule"/>
</dbReference>
<evidence type="ECO:0000256" key="9">
    <source>
        <dbReference type="ARBA" id="ARBA00022801"/>
    </source>
</evidence>
<comment type="cofactor">
    <cofactor evidence="14">
        <name>[4Fe-4S] cluster</name>
        <dbReference type="ChEBI" id="CHEBI:49883"/>
    </cofactor>
    <text evidence="14">Binds 1 [4Fe-4S] cluster.</text>
</comment>
<dbReference type="Gene3D" id="1.10.340.30">
    <property type="entry name" value="Hypothetical protein, domain 2"/>
    <property type="match status" value="1"/>
</dbReference>
<evidence type="ECO:0000256" key="11">
    <source>
        <dbReference type="ARBA" id="ARBA00023014"/>
    </source>
</evidence>
<dbReference type="SUPFAM" id="SSF48150">
    <property type="entry name" value="DNA-glycosylase"/>
    <property type="match status" value="1"/>
</dbReference>
<evidence type="ECO:0000256" key="2">
    <source>
        <dbReference type="ARBA" id="ARBA00002933"/>
    </source>
</evidence>
<evidence type="ECO:0000256" key="7">
    <source>
        <dbReference type="ARBA" id="ARBA00022723"/>
    </source>
</evidence>
<dbReference type="Pfam" id="PF14815">
    <property type="entry name" value="NUDIX_4"/>
    <property type="match status" value="1"/>
</dbReference>
<dbReference type="InterPro" id="IPR003265">
    <property type="entry name" value="HhH-GPD_domain"/>
</dbReference>
<dbReference type="InterPro" id="IPR011257">
    <property type="entry name" value="DNA_glycosylase"/>
</dbReference>
<keyword evidence="6" id="KW-0004">4Fe-4S</keyword>
<dbReference type="InterPro" id="IPR000445">
    <property type="entry name" value="HhH_motif"/>
</dbReference>
<dbReference type="GO" id="GO:0000701">
    <property type="term" value="F:purine-specific mismatch base pair DNA N-glycosylase activity"/>
    <property type="evidence" value="ECO:0007669"/>
    <property type="project" value="UniProtKB-EC"/>
</dbReference>
<keyword evidence="12" id="KW-0234">DNA repair</keyword>
<keyword evidence="10 14" id="KW-0408">Iron</keyword>
<accession>A0A1U9KR87</accession>
<dbReference type="NCBIfam" id="TIGR01084">
    <property type="entry name" value="mutY"/>
    <property type="match status" value="1"/>
</dbReference>
<dbReference type="GO" id="GO:0035485">
    <property type="term" value="F:adenine/guanine mispair binding"/>
    <property type="evidence" value="ECO:0007669"/>
    <property type="project" value="TreeGrafter"/>
</dbReference>
<keyword evidence="11" id="KW-0411">Iron-sulfur</keyword>
<reference evidence="15 16" key="1">
    <citation type="submission" date="2016-03" db="EMBL/GenBank/DDBJ databases">
        <title>Acetic acid bacteria sequencing.</title>
        <authorList>
            <person name="Brandt J."/>
            <person name="Jakob F."/>
            <person name="Vogel R.F."/>
        </authorList>
    </citation>
    <scope>NUCLEOTIDE SEQUENCE [LARGE SCALE GENOMIC DNA]</scope>
    <source>
        <strain evidence="15 16">NBRC 101099</strain>
    </source>
</reference>
<dbReference type="InterPro" id="IPR004036">
    <property type="entry name" value="Endonuclease-III-like_CS2"/>
</dbReference>
<dbReference type="STRING" id="320497.A0U93_10580"/>
<dbReference type="PANTHER" id="PTHR42944:SF1">
    <property type="entry name" value="ADENINE DNA GLYCOSYLASE"/>
    <property type="match status" value="1"/>
</dbReference>
<evidence type="ECO:0000256" key="14">
    <source>
        <dbReference type="RuleBase" id="RU365096"/>
    </source>
</evidence>
<dbReference type="InterPro" id="IPR015797">
    <property type="entry name" value="NUDIX_hydrolase-like_dom_sf"/>
</dbReference>
<comment type="catalytic activity">
    <reaction evidence="1 14">
        <text>Hydrolyzes free adenine bases from 7,8-dihydro-8-oxoguanine:adenine mismatched double-stranded DNA, leaving an apurinic site.</text>
        <dbReference type="EC" id="3.2.2.31"/>
    </reaction>
</comment>
<dbReference type="InterPro" id="IPR005760">
    <property type="entry name" value="A/G_AdeGlyc_MutY"/>
</dbReference>